<dbReference type="GeneID" id="34563092"/>
<dbReference type="Proteomes" id="UP000176998">
    <property type="component" value="Unassembled WGS sequence"/>
</dbReference>
<sequence>MRLNPKPCTHSGQVDSTVAANATVALISTTAVASLFFAGPILALVGSKIAFLIGGWMCAIHSEITKDNANRTFVIADGAVLGIGSSSMWIIQGAIMTTYVHGSLKGRAIAAFWIIFNLGRGVGSLAASGLNFSSTTGTGKDATYAALISAGIAIVGIPQHLSVVGASSSPTSVGPVWKRYLGMKGIPKMGEKDTCLVDMSGRVELHFNMNAKDSRNLLHARGRHDFKGSESHAKGSSATSISEMHDQELALVEIITGSPIPFEQRLENPCDDPAVLFPSVGSDEDVREAEPAQPVQEVLPVKMVLNP</sequence>
<gene>
    <name evidence="6" type="ORF">CORC01_09953</name>
</gene>
<evidence type="ECO:0000313" key="7">
    <source>
        <dbReference type="Proteomes" id="UP000176998"/>
    </source>
</evidence>
<dbReference type="RefSeq" id="XP_022471898.1">
    <property type="nucleotide sequence ID" value="XM_022621582.1"/>
</dbReference>
<dbReference type="PANTHER" id="PTHR23294:SF55">
    <property type="entry name" value="TRANSPORTER, PUTATIVE (AFU_ORTHOLOGUE AFUA_1G17480)-RELATED"/>
    <property type="match status" value="1"/>
</dbReference>
<dbReference type="EMBL" id="MJBS01000094">
    <property type="protein sequence ID" value="OHE94736.1"/>
    <property type="molecule type" value="Genomic_DNA"/>
</dbReference>
<dbReference type="InterPro" id="IPR051617">
    <property type="entry name" value="UNC-93-like_regulator"/>
</dbReference>
<evidence type="ECO:0000256" key="1">
    <source>
        <dbReference type="ARBA" id="ARBA00004141"/>
    </source>
</evidence>
<organism evidence="6 7">
    <name type="scientific">Colletotrichum orchidophilum</name>
    <dbReference type="NCBI Taxonomy" id="1209926"/>
    <lineage>
        <taxon>Eukaryota</taxon>
        <taxon>Fungi</taxon>
        <taxon>Dikarya</taxon>
        <taxon>Ascomycota</taxon>
        <taxon>Pezizomycotina</taxon>
        <taxon>Sordariomycetes</taxon>
        <taxon>Hypocreomycetidae</taxon>
        <taxon>Glomerellales</taxon>
        <taxon>Glomerellaceae</taxon>
        <taxon>Colletotrichum</taxon>
    </lineage>
</organism>
<dbReference type="GO" id="GO:0016020">
    <property type="term" value="C:membrane"/>
    <property type="evidence" value="ECO:0007669"/>
    <property type="project" value="UniProtKB-SubCell"/>
</dbReference>
<reference evidence="6 7" key="1">
    <citation type="submission" date="2016-09" db="EMBL/GenBank/DDBJ databases">
        <authorList>
            <person name="Capua I."/>
            <person name="De Benedictis P."/>
            <person name="Joannis T."/>
            <person name="Lombin L.H."/>
            <person name="Cattoli G."/>
        </authorList>
    </citation>
    <scope>NUCLEOTIDE SEQUENCE [LARGE SCALE GENOMIC DNA]</scope>
    <source>
        <strain evidence="6 7">IMI 309357</strain>
    </source>
</reference>
<comment type="subcellular location">
    <subcellularLocation>
        <location evidence="1">Membrane</location>
        <topology evidence="1">Multi-pass membrane protein</topology>
    </subcellularLocation>
</comment>
<keyword evidence="2 5" id="KW-0812">Transmembrane</keyword>
<keyword evidence="4 5" id="KW-0472">Membrane</keyword>
<dbReference type="AlphaFoldDB" id="A0A1G4B047"/>
<feature type="transmembrane region" description="Helical" evidence="5">
    <location>
        <begin position="111"/>
        <end position="130"/>
    </location>
</feature>
<evidence type="ECO:0000256" key="4">
    <source>
        <dbReference type="ARBA" id="ARBA00023136"/>
    </source>
</evidence>
<name>A0A1G4B047_9PEZI</name>
<dbReference type="PANTHER" id="PTHR23294">
    <property type="entry name" value="ET TRANSLATION PRODUCT-RELATED"/>
    <property type="match status" value="1"/>
</dbReference>
<accession>A0A1G4B047</accession>
<keyword evidence="3 5" id="KW-1133">Transmembrane helix</keyword>
<evidence type="ECO:0000256" key="3">
    <source>
        <dbReference type="ARBA" id="ARBA00022989"/>
    </source>
</evidence>
<comment type="caution">
    <text evidence="6">The sequence shown here is derived from an EMBL/GenBank/DDBJ whole genome shotgun (WGS) entry which is preliminary data.</text>
</comment>
<evidence type="ECO:0000256" key="2">
    <source>
        <dbReference type="ARBA" id="ARBA00022692"/>
    </source>
</evidence>
<feature type="transmembrane region" description="Helical" evidence="5">
    <location>
        <begin position="142"/>
        <end position="161"/>
    </location>
</feature>
<evidence type="ECO:0000313" key="6">
    <source>
        <dbReference type="EMBL" id="OHE94736.1"/>
    </source>
</evidence>
<feature type="transmembrane region" description="Helical" evidence="5">
    <location>
        <begin position="35"/>
        <end position="60"/>
    </location>
</feature>
<dbReference type="OrthoDB" id="196103at2759"/>
<keyword evidence="7" id="KW-1185">Reference proteome</keyword>
<feature type="transmembrane region" description="Helical" evidence="5">
    <location>
        <begin position="72"/>
        <end position="91"/>
    </location>
</feature>
<evidence type="ECO:0000256" key="5">
    <source>
        <dbReference type="SAM" id="Phobius"/>
    </source>
</evidence>
<dbReference type="SUPFAM" id="SSF103473">
    <property type="entry name" value="MFS general substrate transporter"/>
    <property type="match status" value="1"/>
</dbReference>
<proteinExistence type="predicted"/>
<dbReference type="InterPro" id="IPR036259">
    <property type="entry name" value="MFS_trans_sf"/>
</dbReference>
<protein>
    <submittedName>
        <fullName evidence="6">Uncharacterized protein</fullName>
    </submittedName>
</protein>